<gene>
    <name evidence="1" type="ORF">SPI_03341</name>
</gene>
<keyword evidence="2" id="KW-1185">Reference proteome</keyword>
<dbReference type="AlphaFoldDB" id="A0A167X9G9"/>
<comment type="caution">
    <text evidence="1">The sequence shown here is derived from an EMBL/GenBank/DDBJ whole genome shotgun (WGS) entry which is preliminary data.</text>
</comment>
<proteinExistence type="predicted"/>
<protein>
    <submittedName>
        <fullName evidence="1">Uncharacterized protein</fullName>
    </submittedName>
</protein>
<name>A0A167X9G9_9HYPO</name>
<reference evidence="1 2" key="1">
    <citation type="journal article" date="2016" name="Genome Biol. Evol.">
        <title>Divergent and convergent evolution of fungal pathogenicity.</title>
        <authorList>
            <person name="Shang Y."/>
            <person name="Xiao G."/>
            <person name="Zheng P."/>
            <person name="Cen K."/>
            <person name="Zhan S."/>
            <person name="Wang C."/>
        </authorList>
    </citation>
    <scope>NUCLEOTIDE SEQUENCE [LARGE SCALE GENOMIC DNA]</scope>
    <source>
        <strain evidence="1 2">RCEF 264</strain>
    </source>
</reference>
<evidence type="ECO:0000313" key="1">
    <source>
        <dbReference type="EMBL" id="OAA64694.1"/>
    </source>
</evidence>
<sequence length="111" mass="11494">MYASVTLTDDTATLKTTISTVPGVTYSVSLSYTFTASDGGASQFRWSAADKSGLVADQTSNNPNPTSYGTPVTAASQFTATDTETLFELDFSALVGSLDATLNNVVVTTCA</sequence>
<accession>A0A167X9G9</accession>
<organism evidence="1 2">
    <name type="scientific">Niveomyces insectorum RCEF 264</name>
    <dbReference type="NCBI Taxonomy" id="1081102"/>
    <lineage>
        <taxon>Eukaryota</taxon>
        <taxon>Fungi</taxon>
        <taxon>Dikarya</taxon>
        <taxon>Ascomycota</taxon>
        <taxon>Pezizomycotina</taxon>
        <taxon>Sordariomycetes</taxon>
        <taxon>Hypocreomycetidae</taxon>
        <taxon>Hypocreales</taxon>
        <taxon>Cordycipitaceae</taxon>
        <taxon>Niveomyces</taxon>
    </lineage>
</organism>
<evidence type="ECO:0000313" key="2">
    <source>
        <dbReference type="Proteomes" id="UP000076874"/>
    </source>
</evidence>
<dbReference type="EMBL" id="AZHD01000004">
    <property type="protein sequence ID" value="OAA64694.1"/>
    <property type="molecule type" value="Genomic_DNA"/>
</dbReference>
<dbReference type="Proteomes" id="UP000076874">
    <property type="component" value="Unassembled WGS sequence"/>
</dbReference>